<organism evidence="1 2">
    <name type="scientific">Melittangium boletus DSM 14713</name>
    <dbReference type="NCBI Taxonomy" id="1294270"/>
    <lineage>
        <taxon>Bacteria</taxon>
        <taxon>Pseudomonadati</taxon>
        <taxon>Myxococcota</taxon>
        <taxon>Myxococcia</taxon>
        <taxon>Myxococcales</taxon>
        <taxon>Cystobacterineae</taxon>
        <taxon>Archangiaceae</taxon>
        <taxon>Melittangium</taxon>
    </lineage>
</organism>
<dbReference type="KEGG" id="mbd:MEBOL_000123"/>
<dbReference type="EMBL" id="CP022163">
    <property type="protein sequence ID" value="ATB26689.1"/>
    <property type="molecule type" value="Genomic_DNA"/>
</dbReference>
<dbReference type="PANTHER" id="PTHR42754">
    <property type="entry name" value="ENDOGLUCANASE"/>
    <property type="match status" value="1"/>
</dbReference>
<evidence type="ECO:0000313" key="2">
    <source>
        <dbReference type="Proteomes" id="UP000217289"/>
    </source>
</evidence>
<dbReference type="Proteomes" id="UP000217289">
    <property type="component" value="Chromosome"/>
</dbReference>
<evidence type="ECO:0000313" key="1">
    <source>
        <dbReference type="EMBL" id="ATB26689.1"/>
    </source>
</evidence>
<gene>
    <name evidence="1" type="ORF">MEBOL_000123</name>
</gene>
<dbReference type="OrthoDB" id="5524298at2"/>
<dbReference type="SUPFAM" id="SSF101898">
    <property type="entry name" value="NHL repeat"/>
    <property type="match status" value="1"/>
</dbReference>
<accession>A0A286NUP4</accession>
<dbReference type="PANTHER" id="PTHR42754:SF1">
    <property type="entry name" value="LIPOPROTEIN"/>
    <property type="match status" value="1"/>
</dbReference>
<sequence>MTWARNVEQENSTGHEWAEAVNATGNGFSVVGHTNSRRPGVQQAWVLQFDKAPPPLWERTYGGGEPGTGTLGRAIVAAPGGGLIVAGEEQLAVGRFRGWLLVLSPEGDVLWERTPGHVGVNGLNAIAVLEDGSPVAGGVQDGAGWVVRLDSRGNRLWDVALPQVEHVTALVALPAQRIAVLGTSETSTVGLGISRLLFLESDGRATAEKRLPTEGQGELNALASLPDGGLIAAGRLSHSNSMDKHLWVVRMDSRGEILWEYSSSQLDAGRAIAVFPDGGVAVGGYSWKDFLVDREATVWRFSADGRLLWQRSYGGAGDDMGYGIARLADESLVVVGMTSSQGAGKTDLWTFGLSPEGQPLWEASFGSP</sequence>
<reference evidence="1 2" key="1">
    <citation type="submission" date="2017-06" db="EMBL/GenBank/DDBJ databases">
        <authorList>
            <person name="Kim H.J."/>
            <person name="Triplett B.A."/>
        </authorList>
    </citation>
    <scope>NUCLEOTIDE SEQUENCE [LARGE SCALE GENOMIC DNA]</scope>
    <source>
        <strain evidence="1 2">DSM 14713</strain>
    </source>
</reference>
<name>A0A286NUP4_9BACT</name>
<dbReference type="Gene3D" id="2.80.10.50">
    <property type="match status" value="1"/>
</dbReference>
<keyword evidence="2" id="KW-1185">Reference proteome</keyword>
<proteinExistence type="predicted"/>
<dbReference type="AlphaFoldDB" id="A0A286NUP4"/>
<protein>
    <submittedName>
        <fullName evidence="1">Uncharacterized protein</fullName>
    </submittedName>
</protein>